<reference evidence="1" key="1">
    <citation type="submission" date="2018-05" db="EMBL/GenBank/DDBJ databases">
        <authorList>
            <person name="Lanie J.A."/>
            <person name="Ng W.-L."/>
            <person name="Kazmierczak K.M."/>
            <person name="Andrzejewski T.M."/>
            <person name="Davidsen T.M."/>
            <person name="Wayne K.J."/>
            <person name="Tettelin H."/>
            <person name="Glass J.I."/>
            <person name="Rusch D."/>
            <person name="Podicherti R."/>
            <person name="Tsui H.-C.T."/>
            <person name="Winkler M.E."/>
        </authorList>
    </citation>
    <scope>NUCLEOTIDE SEQUENCE</scope>
</reference>
<evidence type="ECO:0000313" key="1">
    <source>
        <dbReference type="EMBL" id="SVA25637.1"/>
    </source>
</evidence>
<dbReference type="EMBL" id="UINC01006124">
    <property type="protein sequence ID" value="SVA25637.1"/>
    <property type="molecule type" value="Genomic_DNA"/>
</dbReference>
<dbReference type="PROSITE" id="PS51257">
    <property type="entry name" value="PROKAR_LIPOPROTEIN"/>
    <property type="match status" value="1"/>
</dbReference>
<protein>
    <submittedName>
        <fullName evidence="1">Uncharacterized protein</fullName>
    </submittedName>
</protein>
<sequence>MRTILTVSVLLLNATGACAQQQRDSNSMGGGDCASNVYNCADTPNPLPEATTVWIEEMTWMDVRDALNSGKTTAIIP</sequence>
<gene>
    <name evidence="1" type="ORF">METZ01_LOCUS78491</name>
</gene>
<feature type="non-terminal residue" evidence="1">
    <location>
        <position position="77"/>
    </location>
</feature>
<organism evidence="1">
    <name type="scientific">marine metagenome</name>
    <dbReference type="NCBI Taxonomy" id="408172"/>
    <lineage>
        <taxon>unclassified sequences</taxon>
        <taxon>metagenomes</taxon>
        <taxon>ecological metagenomes</taxon>
    </lineage>
</organism>
<proteinExistence type="predicted"/>
<accession>A0A381UE68</accession>
<name>A0A381UE68_9ZZZZ</name>
<dbReference type="AlphaFoldDB" id="A0A381UE68"/>